<proteinExistence type="predicted"/>
<reference evidence="2 3" key="1">
    <citation type="submission" date="2021-06" db="EMBL/GenBank/DDBJ databases">
        <authorList>
            <person name="Criscuolo A."/>
        </authorList>
    </citation>
    <scope>NUCLEOTIDE SEQUENCE [LARGE SCALE GENOMIC DNA]</scope>
    <source>
        <strain evidence="3">CIP 111802</strain>
    </source>
</reference>
<keyword evidence="3" id="KW-1185">Reference proteome</keyword>
<feature type="transmembrane region" description="Helical" evidence="1">
    <location>
        <begin position="273"/>
        <end position="294"/>
    </location>
</feature>
<sequence length="354" mass="40059">MIRRFFAMIALLMLLTSWLGVSAWAHNYNNGYSYLHIYGDRVEYEQLLPYPVMLQYDTNGNSSLEAEEVASQRAAIEAYFLEHLFLFNNEQRMDVTIDDVKTVIQEKTEDPMVRVLLNFTSPMEIGNLTILYNLIFETDDTHQNYIVLSDANDTMLEHWVVEKGAGSVRYMPDNKFRFDLSLMGKYTVLGAQKTLFSVYCWLLLLFVLLTAPTVKEAALSLGIGTLYTLLGLIVTDRLGVNPLAAWLHPAALVVFGAFAFYTLFAGRGAYPKVISALFGLAWGTGSVSLIQSLYLNHQFKVVSLVFYYLGAALAWGGLLYVLYIGIAPFLRSSRFGKKARALLWRNRSGFEFNE</sequence>
<feature type="transmembrane region" description="Helical" evidence="1">
    <location>
        <begin position="306"/>
        <end position="330"/>
    </location>
</feature>
<feature type="transmembrane region" description="Helical" evidence="1">
    <location>
        <begin position="218"/>
        <end position="234"/>
    </location>
</feature>
<organism evidence="2 3">
    <name type="scientific">Paenibacillus allorhizosphaerae</name>
    <dbReference type="NCBI Taxonomy" id="2849866"/>
    <lineage>
        <taxon>Bacteria</taxon>
        <taxon>Bacillati</taxon>
        <taxon>Bacillota</taxon>
        <taxon>Bacilli</taxon>
        <taxon>Bacillales</taxon>
        <taxon>Paenibacillaceae</taxon>
        <taxon>Paenibacillus</taxon>
    </lineage>
</organism>
<evidence type="ECO:0000313" key="2">
    <source>
        <dbReference type="EMBL" id="CAG7654657.1"/>
    </source>
</evidence>
<evidence type="ECO:0000313" key="3">
    <source>
        <dbReference type="Proteomes" id="UP000730618"/>
    </source>
</evidence>
<keyword evidence="1" id="KW-0812">Transmembrane</keyword>
<dbReference type="EMBL" id="CAJVCE010000023">
    <property type="protein sequence ID" value="CAG7654657.1"/>
    <property type="molecule type" value="Genomic_DNA"/>
</dbReference>
<name>A0ABM8VQT7_9BACL</name>
<gene>
    <name evidence="2" type="ORF">PAECIP111802_05831</name>
</gene>
<comment type="caution">
    <text evidence="2">The sequence shown here is derived from an EMBL/GenBank/DDBJ whole genome shotgun (WGS) entry which is preliminary data.</text>
</comment>
<feature type="transmembrane region" description="Helical" evidence="1">
    <location>
        <begin position="246"/>
        <end position="266"/>
    </location>
</feature>
<dbReference type="Proteomes" id="UP000730618">
    <property type="component" value="Unassembled WGS sequence"/>
</dbReference>
<keyword evidence="1" id="KW-0472">Membrane</keyword>
<feature type="transmembrane region" description="Helical" evidence="1">
    <location>
        <begin position="194"/>
        <end position="211"/>
    </location>
</feature>
<keyword evidence="1" id="KW-1133">Transmembrane helix</keyword>
<dbReference type="RefSeq" id="WP_218102038.1">
    <property type="nucleotide sequence ID" value="NZ_CAJVCE010000023.1"/>
</dbReference>
<accession>A0ABM8VQT7</accession>
<protein>
    <submittedName>
        <fullName evidence="2">Uncharacterized protein</fullName>
    </submittedName>
</protein>
<evidence type="ECO:0000256" key="1">
    <source>
        <dbReference type="SAM" id="Phobius"/>
    </source>
</evidence>